<evidence type="ECO:0000313" key="6">
    <source>
        <dbReference type="Proteomes" id="UP001321492"/>
    </source>
</evidence>
<protein>
    <submittedName>
        <fullName evidence="5">Phosphonate C-P lyase system protein PhnK</fullName>
    </submittedName>
</protein>
<evidence type="ECO:0000256" key="1">
    <source>
        <dbReference type="ARBA" id="ARBA00005417"/>
    </source>
</evidence>
<dbReference type="InterPro" id="IPR017871">
    <property type="entry name" value="ABC_transporter-like_CS"/>
</dbReference>
<reference evidence="5 6" key="1">
    <citation type="submission" date="2023-05" db="EMBL/GenBank/DDBJ databases">
        <title>Chelatococcus sp. nov., a moderately thermophilic bacterium isolated from hot spring microbial mat.</title>
        <authorList>
            <person name="Hu C.-J."/>
            <person name="Li W.-J."/>
        </authorList>
    </citation>
    <scope>NUCLEOTIDE SEQUENCE [LARGE SCALE GENOMIC DNA]</scope>
    <source>
        <strain evidence="5 6">SYSU G07232</strain>
    </source>
</reference>
<dbReference type="Pfam" id="PF00005">
    <property type="entry name" value="ABC_tran"/>
    <property type="match status" value="1"/>
</dbReference>
<accession>A0ABT7AI90</accession>
<dbReference type="InterPro" id="IPR012700">
    <property type="entry name" value="PhnK"/>
</dbReference>
<dbReference type="RefSeq" id="WP_283741212.1">
    <property type="nucleotide sequence ID" value="NZ_JASJEV010000007.1"/>
</dbReference>
<evidence type="ECO:0000313" key="5">
    <source>
        <dbReference type="EMBL" id="MDJ1159102.1"/>
    </source>
</evidence>
<feature type="domain" description="ABC transporter" evidence="4">
    <location>
        <begin position="7"/>
        <end position="252"/>
    </location>
</feature>
<dbReference type="PROSITE" id="PS50893">
    <property type="entry name" value="ABC_TRANSPORTER_2"/>
    <property type="match status" value="1"/>
</dbReference>
<dbReference type="PROSITE" id="PS00211">
    <property type="entry name" value="ABC_TRANSPORTER_1"/>
    <property type="match status" value="1"/>
</dbReference>
<dbReference type="EMBL" id="JASJEV010000007">
    <property type="protein sequence ID" value="MDJ1159102.1"/>
    <property type="molecule type" value="Genomic_DNA"/>
</dbReference>
<keyword evidence="6" id="KW-1185">Reference proteome</keyword>
<dbReference type="InterPro" id="IPR003439">
    <property type="entry name" value="ABC_transporter-like_ATP-bd"/>
</dbReference>
<evidence type="ECO:0000256" key="3">
    <source>
        <dbReference type="ARBA" id="ARBA00022840"/>
    </source>
</evidence>
<keyword evidence="3" id="KW-0067">ATP-binding</keyword>
<evidence type="ECO:0000256" key="2">
    <source>
        <dbReference type="ARBA" id="ARBA00022741"/>
    </source>
</evidence>
<dbReference type="PIRSF" id="PIRSF037116">
    <property type="entry name" value="CP_lyase_PhnK"/>
    <property type="match status" value="1"/>
</dbReference>
<gene>
    <name evidence="5" type="primary">phnK</name>
    <name evidence="5" type="ORF">QNA08_12730</name>
</gene>
<dbReference type="NCBIfam" id="TIGR02323">
    <property type="entry name" value="CP_lyasePhnK"/>
    <property type="match status" value="1"/>
</dbReference>
<keyword evidence="2" id="KW-0547">Nucleotide-binding</keyword>
<dbReference type="PANTHER" id="PTHR42764">
    <property type="entry name" value="PHOSPHONATES UTILIZATION ATP-BINDING PROTEIN PHNK-RELATED"/>
    <property type="match status" value="1"/>
</dbReference>
<evidence type="ECO:0000259" key="4">
    <source>
        <dbReference type="PROSITE" id="PS50893"/>
    </source>
</evidence>
<dbReference type="GO" id="GO:0016829">
    <property type="term" value="F:lyase activity"/>
    <property type="evidence" value="ECO:0007669"/>
    <property type="project" value="UniProtKB-KW"/>
</dbReference>
<dbReference type="Proteomes" id="UP001321492">
    <property type="component" value="Unassembled WGS sequence"/>
</dbReference>
<dbReference type="SMART" id="SM00382">
    <property type="entry name" value="AAA"/>
    <property type="match status" value="1"/>
</dbReference>
<organism evidence="5 6">
    <name type="scientific">Chelatococcus albus</name>
    <dbReference type="NCBI Taxonomy" id="3047466"/>
    <lineage>
        <taxon>Bacteria</taxon>
        <taxon>Pseudomonadati</taxon>
        <taxon>Pseudomonadota</taxon>
        <taxon>Alphaproteobacteria</taxon>
        <taxon>Hyphomicrobiales</taxon>
        <taxon>Chelatococcaceae</taxon>
        <taxon>Chelatococcus</taxon>
    </lineage>
</organism>
<comment type="caution">
    <text evidence="5">The sequence shown here is derived from an EMBL/GenBank/DDBJ whole genome shotgun (WGS) entry which is preliminary data.</text>
</comment>
<keyword evidence="5" id="KW-0456">Lyase</keyword>
<dbReference type="InterPro" id="IPR027417">
    <property type="entry name" value="P-loop_NTPase"/>
</dbReference>
<sequence>MPDAPLLSAESLTKFYGPRLGCADVSFDLHEGEVLAVVGESGSGKSTLLSLLSTELAPSRGAVRYRMRDGSVRDLNALTEAERRFLLRTDWGFVRQDAREGLRMGVSAGANVGERLMAVGDRHYGRIRATALDWLGRVEIEAARIDDTPQSFSGGMRQRLQIARNLVTRPRLVFMDEPTSGLDVSVQARLLDLIRGLVAELGLAVVIVTHDLAVARLLSHRIMVMRQGRVIETGLTDQVLDDPREAYTQLLVSSVLAA</sequence>
<comment type="similarity">
    <text evidence="1">Belongs to the ABC transporter superfamily.</text>
</comment>
<dbReference type="PANTHER" id="PTHR42764:SF1">
    <property type="entry name" value="PHOSPHONATES UTILIZATION ATP-BINDING PROTEIN PHNK-RELATED"/>
    <property type="match status" value="1"/>
</dbReference>
<name>A0ABT7AI90_9HYPH</name>
<dbReference type="Gene3D" id="3.40.50.300">
    <property type="entry name" value="P-loop containing nucleotide triphosphate hydrolases"/>
    <property type="match status" value="1"/>
</dbReference>
<dbReference type="SUPFAM" id="SSF52540">
    <property type="entry name" value="P-loop containing nucleoside triphosphate hydrolases"/>
    <property type="match status" value="1"/>
</dbReference>
<proteinExistence type="inferred from homology"/>
<dbReference type="InterPro" id="IPR003593">
    <property type="entry name" value="AAA+_ATPase"/>
</dbReference>